<evidence type="ECO:0000256" key="3">
    <source>
        <dbReference type="ARBA" id="ARBA00023163"/>
    </source>
</evidence>
<evidence type="ECO:0000256" key="1">
    <source>
        <dbReference type="ARBA" id="ARBA00023015"/>
    </source>
</evidence>
<dbReference type="InterPro" id="IPR018060">
    <property type="entry name" value="HTH_AraC"/>
</dbReference>
<feature type="domain" description="HTH araC/xylS-type" evidence="5">
    <location>
        <begin position="104"/>
        <end position="203"/>
    </location>
</feature>
<feature type="transmembrane region" description="Helical" evidence="4">
    <location>
        <begin position="27"/>
        <end position="49"/>
    </location>
</feature>
<accession>A0ABW5MGS2</accession>
<proteinExistence type="predicted"/>
<evidence type="ECO:0000313" key="7">
    <source>
        <dbReference type="Proteomes" id="UP001597461"/>
    </source>
</evidence>
<dbReference type="Gene3D" id="1.10.10.60">
    <property type="entry name" value="Homeodomain-like"/>
    <property type="match status" value="2"/>
</dbReference>
<sequence>MVSVSMIIGIEGSMHQKLSHAMFNHQQIPFCILIGAFGWSYFFSCVYLMTRQNTILPEWLSDKCDDDDDQVSENREVMLVAETPGGYSKSRLSDEKLDEYLNDLNQVMMVEEIYTDPEITLEKLAKKLRIPPSHLTQLLNIKIGQNFYSYLNGLRAEHALSLLQQNKHKIYDVYIRSGFSNRVSFNRYFKKLTGNTPSEYIKSNDLLER</sequence>
<gene>
    <name evidence="6" type="ORF">ACFSR6_07585</name>
</gene>
<dbReference type="RefSeq" id="WP_379077113.1">
    <property type="nucleotide sequence ID" value="NZ_JBHULL010000007.1"/>
</dbReference>
<dbReference type="PROSITE" id="PS01124">
    <property type="entry name" value="HTH_ARAC_FAMILY_2"/>
    <property type="match status" value="1"/>
</dbReference>
<evidence type="ECO:0000313" key="6">
    <source>
        <dbReference type="EMBL" id="MFD2582344.1"/>
    </source>
</evidence>
<keyword evidence="3" id="KW-0804">Transcription</keyword>
<name>A0ABW5MGS2_9SPHI</name>
<keyword evidence="7" id="KW-1185">Reference proteome</keyword>
<evidence type="ECO:0000256" key="4">
    <source>
        <dbReference type="SAM" id="Phobius"/>
    </source>
</evidence>
<dbReference type="PANTHER" id="PTHR43280">
    <property type="entry name" value="ARAC-FAMILY TRANSCRIPTIONAL REGULATOR"/>
    <property type="match status" value="1"/>
</dbReference>
<keyword evidence="4" id="KW-0812">Transmembrane</keyword>
<keyword evidence="4" id="KW-1133">Transmembrane helix</keyword>
<organism evidence="6 7">
    <name type="scientific">Pedobacter vanadiisoli</name>
    <dbReference type="NCBI Taxonomy" id="1761975"/>
    <lineage>
        <taxon>Bacteria</taxon>
        <taxon>Pseudomonadati</taxon>
        <taxon>Bacteroidota</taxon>
        <taxon>Sphingobacteriia</taxon>
        <taxon>Sphingobacteriales</taxon>
        <taxon>Sphingobacteriaceae</taxon>
        <taxon>Pedobacter</taxon>
    </lineage>
</organism>
<dbReference type="SMART" id="SM00342">
    <property type="entry name" value="HTH_ARAC"/>
    <property type="match status" value="1"/>
</dbReference>
<dbReference type="Proteomes" id="UP001597461">
    <property type="component" value="Unassembled WGS sequence"/>
</dbReference>
<dbReference type="Pfam" id="PF12833">
    <property type="entry name" value="HTH_18"/>
    <property type="match status" value="1"/>
</dbReference>
<keyword evidence="4" id="KW-0472">Membrane</keyword>
<evidence type="ECO:0000256" key="2">
    <source>
        <dbReference type="ARBA" id="ARBA00023125"/>
    </source>
</evidence>
<dbReference type="PANTHER" id="PTHR43280:SF29">
    <property type="entry name" value="ARAC-FAMILY TRANSCRIPTIONAL REGULATOR"/>
    <property type="match status" value="1"/>
</dbReference>
<dbReference type="EMBL" id="JBHULL010000007">
    <property type="protein sequence ID" value="MFD2582344.1"/>
    <property type="molecule type" value="Genomic_DNA"/>
</dbReference>
<evidence type="ECO:0000259" key="5">
    <source>
        <dbReference type="PROSITE" id="PS01124"/>
    </source>
</evidence>
<keyword evidence="1" id="KW-0805">Transcription regulation</keyword>
<dbReference type="SUPFAM" id="SSF46689">
    <property type="entry name" value="Homeodomain-like"/>
    <property type="match status" value="1"/>
</dbReference>
<protein>
    <submittedName>
        <fullName evidence="6">Helix-turn-helix domain-containing protein</fullName>
    </submittedName>
</protein>
<reference evidence="7" key="1">
    <citation type="journal article" date="2019" name="Int. J. Syst. Evol. Microbiol.">
        <title>The Global Catalogue of Microorganisms (GCM) 10K type strain sequencing project: providing services to taxonomists for standard genome sequencing and annotation.</title>
        <authorList>
            <consortium name="The Broad Institute Genomics Platform"/>
            <consortium name="The Broad Institute Genome Sequencing Center for Infectious Disease"/>
            <person name="Wu L."/>
            <person name="Ma J."/>
        </authorList>
    </citation>
    <scope>NUCLEOTIDE SEQUENCE [LARGE SCALE GENOMIC DNA]</scope>
    <source>
        <strain evidence="7">KCTC 42866</strain>
    </source>
</reference>
<keyword evidence="2" id="KW-0238">DNA-binding</keyword>
<comment type="caution">
    <text evidence="6">The sequence shown here is derived from an EMBL/GenBank/DDBJ whole genome shotgun (WGS) entry which is preliminary data.</text>
</comment>
<dbReference type="InterPro" id="IPR009057">
    <property type="entry name" value="Homeodomain-like_sf"/>
</dbReference>